<dbReference type="EMBL" id="MFGC01000024">
    <property type="protein sequence ID" value="OGF27501.1"/>
    <property type="molecule type" value="Genomic_DNA"/>
</dbReference>
<proteinExistence type="predicted"/>
<dbReference type="AlphaFoldDB" id="A0A1F5SMP8"/>
<evidence type="ECO:0000313" key="2">
    <source>
        <dbReference type="Proteomes" id="UP000178925"/>
    </source>
</evidence>
<reference evidence="1 2" key="1">
    <citation type="journal article" date="2016" name="Nat. Commun.">
        <title>Thousands of microbial genomes shed light on interconnected biogeochemical processes in an aquifer system.</title>
        <authorList>
            <person name="Anantharaman K."/>
            <person name="Brown C.T."/>
            <person name="Hug L.A."/>
            <person name="Sharon I."/>
            <person name="Castelle C.J."/>
            <person name="Probst A.J."/>
            <person name="Thomas B.C."/>
            <person name="Singh A."/>
            <person name="Wilkins M.J."/>
            <person name="Karaoz U."/>
            <person name="Brodie E.L."/>
            <person name="Williams K.H."/>
            <person name="Hubbard S.S."/>
            <person name="Banfield J.F."/>
        </authorList>
    </citation>
    <scope>NUCLEOTIDE SEQUENCE [LARGE SCALE GENOMIC DNA]</scope>
</reference>
<accession>A0A1F5SMP8</accession>
<organism evidence="1 2">
    <name type="scientific">Candidatus Falkowbacteria bacterium RIFOXYA2_FULL_47_9</name>
    <dbReference type="NCBI Taxonomy" id="1797995"/>
    <lineage>
        <taxon>Bacteria</taxon>
        <taxon>Candidatus Falkowiibacteriota</taxon>
    </lineage>
</organism>
<comment type="caution">
    <text evidence="1">The sequence shown here is derived from an EMBL/GenBank/DDBJ whole genome shotgun (WGS) entry which is preliminary data.</text>
</comment>
<evidence type="ECO:0000313" key="1">
    <source>
        <dbReference type="EMBL" id="OGF27501.1"/>
    </source>
</evidence>
<gene>
    <name evidence="1" type="ORF">A2242_04910</name>
</gene>
<protein>
    <submittedName>
        <fullName evidence="1">Uncharacterized protein</fullName>
    </submittedName>
</protein>
<name>A0A1F5SMP8_9BACT</name>
<sequence length="86" mass="10055">MNEENQNELQPLFGNGADVLARELALGLGDTRNLKYYQSVVRKYPESVLRELFIRARGFPSHRIKKSKGALFNYLLQKYEKENHSR</sequence>
<dbReference type="Proteomes" id="UP000178925">
    <property type="component" value="Unassembled WGS sequence"/>
</dbReference>